<dbReference type="Proteomes" id="UP000499080">
    <property type="component" value="Unassembled WGS sequence"/>
</dbReference>
<protein>
    <submittedName>
        <fullName evidence="2">Uncharacterized protein</fullName>
    </submittedName>
</protein>
<evidence type="ECO:0000313" key="2">
    <source>
        <dbReference type="EMBL" id="GBM52416.1"/>
    </source>
</evidence>
<dbReference type="EMBL" id="BGPR01177737">
    <property type="protein sequence ID" value="GBM52416.1"/>
    <property type="molecule type" value="Genomic_DNA"/>
</dbReference>
<gene>
    <name evidence="2" type="ORF">AVEN_9476_1</name>
</gene>
<organism evidence="2 3">
    <name type="scientific">Araneus ventricosus</name>
    <name type="common">Orbweaver spider</name>
    <name type="synonym">Epeira ventricosa</name>
    <dbReference type="NCBI Taxonomy" id="182803"/>
    <lineage>
        <taxon>Eukaryota</taxon>
        <taxon>Metazoa</taxon>
        <taxon>Ecdysozoa</taxon>
        <taxon>Arthropoda</taxon>
        <taxon>Chelicerata</taxon>
        <taxon>Arachnida</taxon>
        <taxon>Araneae</taxon>
        <taxon>Araneomorphae</taxon>
        <taxon>Entelegynae</taxon>
        <taxon>Araneoidea</taxon>
        <taxon>Araneidae</taxon>
        <taxon>Araneus</taxon>
    </lineage>
</organism>
<proteinExistence type="predicted"/>
<evidence type="ECO:0000313" key="3">
    <source>
        <dbReference type="Proteomes" id="UP000499080"/>
    </source>
</evidence>
<sequence length="57" mass="6430">MLISDPDRPPPVGGTLRHRTRDQHNHTVIIVSPGEVRTCLPLRRLLILVLTVTPWGK</sequence>
<name>A0A4Y2GI20_ARAVE</name>
<dbReference type="AlphaFoldDB" id="A0A4Y2GI20"/>
<comment type="caution">
    <text evidence="2">The sequence shown here is derived from an EMBL/GenBank/DDBJ whole genome shotgun (WGS) entry which is preliminary data.</text>
</comment>
<feature type="non-terminal residue" evidence="2">
    <location>
        <position position="57"/>
    </location>
</feature>
<keyword evidence="3" id="KW-1185">Reference proteome</keyword>
<reference evidence="2 3" key="1">
    <citation type="journal article" date="2019" name="Sci. Rep.">
        <title>Orb-weaving spider Araneus ventricosus genome elucidates the spidroin gene catalogue.</title>
        <authorList>
            <person name="Kono N."/>
            <person name="Nakamura H."/>
            <person name="Ohtoshi R."/>
            <person name="Moran D.A.P."/>
            <person name="Shinohara A."/>
            <person name="Yoshida Y."/>
            <person name="Fujiwara M."/>
            <person name="Mori M."/>
            <person name="Tomita M."/>
            <person name="Arakawa K."/>
        </authorList>
    </citation>
    <scope>NUCLEOTIDE SEQUENCE [LARGE SCALE GENOMIC DNA]</scope>
</reference>
<feature type="region of interest" description="Disordered" evidence="1">
    <location>
        <begin position="1"/>
        <end position="20"/>
    </location>
</feature>
<accession>A0A4Y2GI20</accession>
<evidence type="ECO:0000256" key="1">
    <source>
        <dbReference type="SAM" id="MobiDB-lite"/>
    </source>
</evidence>